<feature type="transmembrane region" description="Helical" evidence="9">
    <location>
        <begin position="139"/>
        <end position="161"/>
    </location>
</feature>
<feature type="transmembrane region" description="Helical" evidence="9">
    <location>
        <begin position="228"/>
        <end position="245"/>
    </location>
</feature>
<dbReference type="PROSITE" id="PS51106">
    <property type="entry name" value="PTS_EIIC_TYPE_4"/>
    <property type="match status" value="1"/>
</dbReference>
<evidence type="ECO:0000256" key="5">
    <source>
        <dbReference type="ARBA" id="ARBA00022683"/>
    </source>
</evidence>
<dbReference type="InterPro" id="IPR050303">
    <property type="entry name" value="GatZ_KbaZ_carbometab"/>
</dbReference>
<dbReference type="RefSeq" id="WP_074751582.1">
    <property type="nucleotide sequence ID" value="NZ_FOTJ01000012.1"/>
</dbReference>
<evidence type="ECO:0000256" key="8">
    <source>
        <dbReference type="ARBA" id="ARBA00023136"/>
    </source>
</evidence>
<keyword evidence="6 9" id="KW-0812">Transmembrane</keyword>
<accession>A0A1I4I319</accession>
<feature type="transmembrane region" description="Helical" evidence="9">
    <location>
        <begin position="29"/>
        <end position="53"/>
    </location>
</feature>
<evidence type="ECO:0000256" key="9">
    <source>
        <dbReference type="SAM" id="Phobius"/>
    </source>
</evidence>
<dbReference type="EMBL" id="FOTJ01000012">
    <property type="protein sequence ID" value="SFL48283.1"/>
    <property type="molecule type" value="Genomic_DNA"/>
</dbReference>
<feature type="transmembrane region" description="Helical" evidence="9">
    <location>
        <begin position="173"/>
        <end position="193"/>
    </location>
</feature>
<keyword evidence="2" id="KW-0813">Transport</keyword>
<organism evidence="10 11">
    <name type="scientific">Lactococcus garvieae</name>
    <dbReference type="NCBI Taxonomy" id="1363"/>
    <lineage>
        <taxon>Bacteria</taxon>
        <taxon>Bacillati</taxon>
        <taxon>Bacillota</taxon>
        <taxon>Bacilli</taxon>
        <taxon>Lactobacillales</taxon>
        <taxon>Streptococcaceae</taxon>
        <taxon>Lactococcus</taxon>
    </lineage>
</organism>
<name>A0A1I4I319_9LACT</name>
<dbReference type="AlphaFoldDB" id="A0A1I4I319"/>
<evidence type="ECO:0000256" key="3">
    <source>
        <dbReference type="ARBA" id="ARBA00022475"/>
    </source>
</evidence>
<comment type="subcellular location">
    <subcellularLocation>
        <location evidence="1">Cell membrane</location>
        <topology evidence="1">Multi-pass membrane protein</topology>
    </subcellularLocation>
</comment>
<evidence type="ECO:0000313" key="10">
    <source>
        <dbReference type="EMBL" id="SFL48283.1"/>
    </source>
</evidence>
<dbReference type="OrthoDB" id="1649937at2"/>
<dbReference type="GO" id="GO:0009401">
    <property type="term" value="P:phosphoenolpyruvate-dependent sugar phosphotransferase system"/>
    <property type="evidence" value="ECO:0007669"/>
    <property type="project" value="UniProtKB-KW"/>
</dbReference>
<evidence type="ECO:0000256" key="4">
    <source>
        <dbReference type="ARBA" id="ARBA00022597"/>
    </source>
</evidence>
<evidence type="ECO:0000256" key="1">
    <source>
        <dbReference type="ARBA" id="ARBA00004651"/>
    </source>
</evidence>
<sequence length="269" mass="28141">MDASIFQIILIFAVTFVVAIDQFSLLQSLYQPIVTGLVIDLILGDVQTGLIVGGTYQLMTIGNMPVGGAQPPNAVIGGIMATVLAITLGLQPAAAVATAIPFSLLGQYGVTLIFTIMAPVMGVADKYAEEANPAGIAKINWLAMCALGTIFGIVVTLFFIGGKAFGDTVVNAIPAWLMSGLGASGNMMRYVGFAILIKVMVSKELWGFYFLGFVLAVIVTGIEALKGPALLLLAVIGFAFAYWDFQMNTKLKAAAVAAPASEGDYEDGI</sequence>
<keyword evidence="8 9" id="KW-0472">Membrane</keyword>
<dbReference type="GO" id="GO:0005886">
    <property type="term" value="C:plasma membrane"/>
    <property type="evidence" value="ECO:0007669"/>
    <property type="project" value="UniProtKB-SubCell"/>
</dbReference>
<dbReference type="Pfam" id="PF03609">
    <property type="entry name" value="EII-Sor"/>
    <property type="match status" value="1"/>
</dbReference>
<evidence type="ECO:0000256" key="7">
    <source>
        <dbReference type="ARBA" id="ARBA00022989"/>
    </source>
</evidence>
<dbReference type="Proteomes" id="UP000181969">
    <property type="component" value="Unassembled WGS sequence"/>
</dbReference>
<proteinExistence type="predicted"/>
<keyword evidence="7 9" id="KW-1133">Transmembrane helix</keyword>
<dbReference type="PANTHER" id="PTHR32502:SF8">
    <property type="entry name" value="N-ACETYLGALACTOSAMINE PERMEASE IIC COMPONENT 1"/>
    <property type="match status" value="1"/>
</dbReference>
<reference evidence="10 11" key="1">
    <citation type="submission" date="2016-10" db="EMBL/GenBank/DDBJ databases">
        <authorList>
            <person name="de Groot N.N."/>
        </authorList>
    </citation>
    <scope>NUCLEOTIDE SEQUENCE [LARGE SCALE GENOMIC DNA]</scope>
    <source>
        <strain evidence="10 11">M79</strain>
    </source>
</reference>
<keyword evidence="3" id="KW-1003">Cell membrane</keyword>
<evidence type="ECO:0000313" key="11">
    <source>
        <dbReference type="Proteomes" id="UP000181969"/>
    </source>
</evidence>
<dbReference type="PANTHER" id="PTHR32502">
    <property type="entry name" value="N-ACETYLGALACTOSAMINE PERMEASE II COMPONENT-RELATED"/>
    <property type="match status" value="1"/>
</dbReference>
<protein>
    <submittedName>
        <fullName evidence="10">PTS system, N-acetylgalactosamine-specific IIC component</fullName>
    </submittedName>
</protein>
<keyword evidence="4" id="KW-0762">Sugar transport</keyword>
<evidence type="ECO:0000256" key="2">
    <source>
        <dbReference type="ARBA" id="ARBA00022448"/>
    </source>
</evidence>
<feature type="transmembrane region" description="Helical" evidence="9">
    <location>
        <begin position="108"/>
        <end position="127"/>
    </location>
</feature>
<evidence type="ECO:0000256" key="6">
    <source>
        <dbReference type="ARBA" id="ARBA00022692"/>
    </source>
</evidence>
<dbReference type="InterPro" id="IPR004700">
    <property type="entry name" value="PTS_IIC_man"/>
</dbReference>
<feature type="transmembrane region" description="Helical" evidence="9">
    <location>
        <begin position="205"/>
        <end position="222"/>
    </location>
</feature>
<feature type="transmembrane region" description="Helical" evidence="9">
    <location>
        <begin position="74"/>
        <end position="102"/>
    </location>
</feature>
<gene>
    <name evidence="10" type="ORF">SAMN05216438_11229</name>
</gene>
<keyword evidence="5" id="KW-0598">Phosphotransferase system</keyword>